<dbReference type="KEGG" id="ame:727486"/>
<dbReference type="GO" id="GO:0005634">
    <property type="term" value="C:nucleus"/>
    <property type="evidence" value="ECO:0007669"/>
    <property type="project" value="TreeGrafter"/>
</dbReference>
<dbReference type="RefSeq" id="XP_001123195.2">
    <property type="nucleotide sequence ID" value="XM_001123195.5"/>
</dbReference>
<evidence type="ECO:0000313" key="5">
    <source>
        <dbReference type="Proteomes" id="UP000005203"/>
    </source>
</evidence>
<evidence type="ECO:0000313" key="6">
    <source>
        <dbReference type="RefSeq" id="XP_001123195.2"/>
    </source>
</evidence>
<keyword evidence="1" id="KW-0143">Chaperone</keyword>
<dbReference type="PANTHER" id="PTHR12329:SF5">
    <property type="entry name" value="STARVIN, ISOFORM E"/>
    <property type="match status" value="1"/>
</dbReference>
<dbReference type="GO" id="GO:0016020">
    <property type="term" value="C:membrane"/>
    <property type="evidence" value="ECO:0007669"/>
    <property type="project" value="TreeGrafter"/>
</dbReference>
<feature type="region of interest" description="Disordered" evidence="2">
    <location>
        <begin position="35"/>
        <end position="55"/>
    </location>
</feature>
<dbReference type="Pfam" id="PF02179">
    <property type="entry name" value="BAG"/>
    <property type="match status" value="1"/>
</dbReference>
<feature type="compositionally biased region" description="Basic and acidic residues" evidence="2">
    <location>
        <begin position="634"/>
        <end position="684"/>
    </location>
</feature>
<feature type="compositionally biased region" description="Low complexity" evidence="2">
    <location>
        <begin position="209"/>
        <end position="232"/>
    </location>
</feature>
<feature type="region of interest" description="Disordered" evidence="2">
    <location>
        <begin position="584"/>
        <end position="741"/>
    </location>
</feature>
<feature type="compositionally biased region" description="Basic and acidic residues" evidence="2">
    <location>
        <begin position="595"/>
        <end position="627"/>
    </location>
</feature>
<feature type="compositionally biased region" description="Basic and acidic residues" evidence="2">
    <location>
        <begin position="108"/>
        <end position="118"/>
    </location>
</feature>
<evidence type="ECO:0000313" key="4">
    <source>
        <dbReference type="EnsemblMetazoa" id="XP_001123195"/>
    </source>
</evidence>
<name>A0A7M7G2Y8_APIME</name>
<dbReference type="Gene3D" id="1.20.58.120">
    <property type="entry name" value="BAG domain"/>
    <property type="match status" value="1"/>
</dbReference>
<dbReference type="OrthoDB" id="333905at2759"/>
<dbReference type="EnsemblMetazoa" id="XM_001123195">
    <property type="protein sequence ID" value="XP_001123195"/>
    <property type="gene ID" value="LOC727486"/>
</dbReference>
<feature type="compositionally biased region" description="Basic and acidic residues" evidence="2">
    <location>
        <begin position="45"/>
        <end position="54"/>
    </location>
</feature>
<gene>
    <name evidence="4" type="primary">727486</name>
    <name evidence="6" type="synonym">LOC727486</name>
</gene>
<feature type="compositionally biased region" description="Polar residues" evidence="2">
    <location>
        <begin position="153"/>
        <end position="174"/>
    </location>
</feature>
<dbReference type="InterPro" id="IPR036533">
    <property type="entry name" value="BAG_dom_sf"/>
</dbReference>
<dbReference type="Proteomes" id="UP000005203">
    <property type="component" value="Linkage group LG14"/>
</dbReference>
<evidence type="ECO:0000256" key="1">
    <source>
        <dbReference type="ARBA" id="ARBA00023186"/>
    </source>
</evidence>
<evidence type="ECO:0000256" key="2">
    <source>
        <dbReference type="SAM" id="MobiDB-lite"/>
    </source>
</evidence>
<dbReference type="PANTHER" id="PTHR12329">
    <property type="entry name" value="BCL2-ASSOCIATED ATHANOGENE"/>
    <property type="match status" value="1"/>
</dbReference>
<proteinExistence type="predicted"/>
<feature type="region of interest" description="Disordered" evidence="2">
    <location>
        <begin position="506"/>
        <end position="536"/>
    </location>
</feature>
<dbReference type="GO" id="GO:0050821">
    <property type="term" value="P:protein stabilization"/>
    <property type="evidence" value="ECO:0007669"/>
    <property type="project" value="TreeGrafter"/>
</dbReference>
<feature type="domain" description="BAG" evidence="3">
    <location>
        <begin position="401"/>
        <end position="479"/>
    </location>
</feature>
<accession>A0A7M7G2Y8</accession>
<feature type="region of interest" description="Disordered" evidence="2">
    <location>
        <begin position="188"/>
        <end position="267"/>
    </location>
</feature>
<feature type="region of interest" description="Disordered" evidence="2">
    <location>
        <begin position="336"/>
        <end position="391"/>
    </location>
</feature>
<dbReference type="InterPro" id="IPR003103">
    <property type="entry name" value="BAG_domain"/>
</dbReference>
<dbReference type="GO" id="GO:0051087">
    <property type="term" value="F:protein-folding chaperone binding"/>
    <property type="evidence" value="ECO:0007669"/>
    <property type="project" value="InterPro"/>
</dbReference>
<feature type="compositionally biased region" description="Polar residues" evidence="2">
    <location>
        <begin position="354"/>
        <end position="367"/>
    </location>
</feature>
<dbReference type="SUPFAM" id="SSF63491">
    <property type="entry name" value="BAG domain"/>
    <property type="match status" value="1"/>
</dbReference>
<feature type="compositionally biased region" description="Basic and acidic residues" evidence="2">
    <location>
        <begin position="691"/>
        <end position="700"/>
    </location>
</feature>
<dbReference type="PROSITE" id="PS51035">
    <property type="entry name" value="BAG"/>
    <property type="match status" value="1"/>
</dbReference>
<dbReference type="InterPro" id="IPR039773">
    <property type="entry name" value="BAG_chaperone_regulator"/>
</dbReference>
<feature type="compositionally biased region" description="Low complexity" evidence="2">
    <location>
        <begin position="241"/>
        <end position="267"/>
    </location>
</feature>
<protein>
    <submittedName>
        <fullName evidence="6">BAG domain-containing protein Samui isoform X1</fullName>
    </submittedName>
</protein>
<sequence>MSFYFRDRPKFSDRLRGKSGDELLQEIKQQFDEDSKSFFEPTNRSGRDSFERHSAFSRGFPFDDDNFGRRSDIRAHLDDLAARHPEFADHLLGPPWGDIPFHNSFRNRNRDIGNKERNNYQQGCSDEDARSQASGSSVASGTSVSSSHGEPDVNQNQQNKSSSFEQTNKKSQIPQYGLRNTVDIGQHHHNMENTDKGNRGQRSMSAPPENRQSFNQQQFQQQEQQSPQQSQRYVSRIDITPQHNQPQHKSQQQSQQQQQQKPQQQSNVRHIPIFVEGRDEPVLPRSFDQSSQHRTFVNMDPHFQRPTPFGQHFAGRHQQWSPHFQESFYQQPSAFEHPSVRQQQTHNFKEPRQQLYSERQPQHQQYCERQPQQQHYEQPKQQKTQQPQQQRQELPIVLKDPLERVALVQKEVDALAEQVKQYNGISRTDKEYIYLDEMLTRELIKLDDIETEGRDNVRQARKNAIKSIQETISLLESKAPLPLQQMSAEEQEKQENQVSNITEEAENMKSMNQKPEDQSNKEAIPLPPGPSSPMKKTGEIIETCVEKLENFDNNQTADLQQETNQTFNKSINSISMEKQEMIAMDAQQSSEEPNITEKKKLKNVSEEKKQKYITEEKKADISIEKPIKNASSEQKSENLLDEKEIENISDHKVENTTMEIKETTEKNKIEKDVKEEKETEKVDNKQSIQEEQQKTEEKMNLDTGEIKQSPKSQKKGKKTKKQVPISDKPIPLPAPESTEKK</sequence>
<dbReference type="GO" id="GO:0005829">
    <property type="term" value="C:cytosol"/>
    <property type="evidence" value="ECO:0007669"/>
    <property type="project" value="TreeGrafter"/>
</dbReference>
<feature type="region of interest" description="Disordered" evidence="2">
    <location>
        <begin position="107"/>
        <end position="175"/>
    </location>
</feature>
<reference evidence="6" key="2">
    <citation type="submission" date="2025-04" db="UniProtKB">
        <authorList>
            <consortium name="RefSeq"/>
        </authorList>
    </citation>
    <scope>IDENTIFICATION</scope>
    <source>
        <strain evidence="6">DH4</strain>
        <tissue evidence="6">Whole body</tissue>
    </source>
</reference>
<feature type="compositionally biased region" description="Low complexity" evidence="2">
    <location>
        <begin position="131"/>
        <end position="147"/>
    </location>
</feature>
<feature type="compositionally biased region" description="Low complexity" evidence="2">
    <location>
        <begin position="368"/>
        <end position="391"/>
    </location>
</feature>
<reference evidence="4" key="1">
    <citation type="submission" date="2021-01" db="UniProtKB">
        <authorList>
            <consortium name="EnsemblMetazoa"/>
        </authorList>
    </citation>
    <scope>IDENTIFICATION</scope>
    <source>
        <strain evidence="4">DH4</strain>
    </source>
</reference>
<organism evidence="4">
    <name type="scientific">Apis mellifera</name>
    <name type="common">Honeybee</name>
    <dbReference type="NCBI Taxonomy" id="7460"/>
    <lineage>
        <taxon>Eukaryota</taxon>
        <taxon>Metazoa</taxon>
        <taxon>Ecdysozoa</taxon>
        <taxon>Arthropoda</taxon>
        <taxon>Hexapoda</taxon>
        <taxon>Insecta</taxon>
        <taxon>Pterygota</taxon>
        <taxon>Neoptera</taxon>
        <taxon>Endopterygota</taxon>
        <taxon>Hymenoptera</taxon>
        <taxon>Apocrita</taxon>
        <taxon>Aculeata</taxon>
        <taxon>Apoidea</taxon>
        <taxon>Anthophila</taxon>
        <taxon>Apidae</taxon>
        <taxon>Apis</taxon>
    </lineage>
</organism>
<feature type="compositionally biased region" description="Basic and acidic residues" evidence="2">
    <location>
        <begin position="188"/>
        <end position="198"/>
    </location>
</feature>
<dbReference type="GO" id="GO:0000774">
    <property type="term" value="F:adenyl-nucleotide exchange factor activity"/>
    <property type="evidence" value="ECO:0007669"/>
    <property type="project" value="TreeGrafter"/>
</dbReference>
<dbReference type="SMART" id="SM00264">
    <property type="entry name" value="BAG"/>
    <property type="match status" value="1"/>
</dbReference>
<accession>A0A8B6XFX4</accession>
<dbReference type="AlphaFoldDB" id="A0A7M7G2Y8"/>
<keyword evidence="5" id="KW-1185">Reference proteome</keyword>
<evidence type="ECO:0000259" key="3">
    <source>
        <dbReference type="PROSITE" id="PS51035"/>
    </source>
</evidence>
<feature type="compositionally biased region" description="Basic residues" evidence="2">
    <location>
        <begin position="712"/>
        <end position="721"/>
    </location>
</feature>